<dbReference type="PANTHER" id="PTHR33744:SF1">
    <property type="entry name" value="DNA-BINDING TRANSCRIPTIONAL ACTIVATOR ADER"/>
    <property type="match status" value="1"/>
</dbReference>
<dbReference type="PANTHER" id="PTHR33744">
    <property type="entry name" value="CARBOHYDRATE DIACID REGULATOR"/>
    <property type="match status" value="1"/>
</dbReference>
<dbReference type="Gene3D" id="1.10.10.2840">
    <property type="entry name" value="PucR C-terminal helix-turn-helix domain"/>
    <property type="match status" value="1"/>
</dbReference>
<comment type="caution">
    <text evidence="3">The sequence shown here is derived from an EMBL/GenBank/DDBJ whole genome shotgun (WGS) entry which is preliminary data.</text>
</comment>
<dbReference type="AlphaFoldDB" id="A0A7I9VFJ1"/>
<dbReference type="RefSeq" id="WP_161897327.1">
    <property type="nucleotide sequence ID" value="NZ_BJOV01000005.1"/>
</dbReference>
<protein>
    <submittedName>
        <fullName evidence="3">Putative regulatory protein</fullName>
    </submittedName>
</protein>
<sequence length="519" mass="54966">MALTVADILALPVMRAGDPDVLVDAGLDRVVRWVHVGESPAVAELLTGGELILTTGGPLRSDPHRFCTALAASGASGLIVELGPAMPRIPDSAVRVASEHGFPLIALRREVRFVALTEHVHRVIVSEQFHEVEFARHAHQVFTELSMRRADADDIVASAAELLGTPVVLEDSAHHVLAFAEHGHTAAELLTGWAGRARTDGVGLPVGADGVAFARIVAPLAEPSRRVSTVLERAAQALALREMVERDRAALEQQAQHGLLDDLRSARVPDEAGASARARTLGLKLARYYVPLTVGVDIEVGSDEISTRRRKLQVHDGFRHALGLAKLTAISTVTGTGLNAVVACTGSDPTAAVDRAGRLVIAEVGRVRGVRAVHVGAGPVTGRIVDAVAGLTEAEHVAAVVAAMRSPGPRVYRVADTRLRGLAAMLVDDPRAVAFANAELRPLLTAPDSADLVSLLRTFLEASGNKTEIARRLHLSRPTLYARIADLRERLGVDLDDGESRASLHAALLMLDVVGARSG</sequence>
<name>A0A7I9VFJ1_9ACTN</name>
<dbReference type="Pfam" id="PF13556">
    <property type="entry name" value="HTH_30"/>
    <property type="match status" value="1"/>
</dbReference>
<dbReference type="InterPro" id="IPR051448">
    <property type="entry name" value="CdaR-like_regulators"/>
</dbReference>
<dbReference type="EMBL" id="BJOV01000005">
    <property type="protein sequence ID" value="GEE03883.1"/>
    <property type="molecule type" value="Genomic_DNA"/>
</dbReference>
<organism evidence="3 4">
    <name type="scientific">Gordonia spumicola</name>
    <dbReference type="NCBI Taxonomy" id="589161"/>
    <lineage>
        <taxon>Bacteria</taxon>
        <taxon>Bacillati</taxon>
        <taxon>Actinomycetota</taxon>
        <taxon>Actinomycetes</taxon>
        <taxon>Mycobacteriales</taxon>
        <taxon>Gordoniaceae</taxon>
        <taxon>Gordonia</taxon>
    </lineage>
</organism>
<accession>A0A7I9VFJ1</accession>
<feature type="domain" description="Purine catabolism PurC-like" evidence="1">
    <location>
        <begin position="7"/>
        <end position="124"/>
    </location>
</feature>
<evidence type="ECO:0000313" key="3">
    <source>
        <dbReference type="EMBL" id="GEE03883.1"/>
    </source>
</evidence>
<dbReference type="InterPro" id="IPR042070">
    <property type="entry name" value="PucR_C-HTH_sf"/>
</dbReference>
<keyword evidence="4" id="KW-1185">Reference proteome</keyword>
<dbReference type="InterPro" id="IPR012914">
    <property type="entry name" value="PucR_dom"/>
</dbReference>
<evidence type="ECO:0000313" key="4">
    <source>
        <dbReference type="Proteomes" id="UP000444960"/>
    </source>
</evidence>
<dbReference type="Proteomes" id="UP000444960">
    <property type="component" value="Unassembled WGS sequence"/>
</dbReference>
<evidence type="ECO:0000259" key="2">
    <source>
        <dbReference type="Pfam" id="PF13556"/>
    </source>
</evidence>
<evidence type="ECO:0000259" key="1">
    <source>
        <dbReference type="Pfam" id="PF07905"/>
    </source>
</evidence>
<dbReference type="OrthoDB" id="2973014at2"/>
<dbReference type="InterPro" id="IPR025736">
    <property type="entry name" value="PucR_C-HTH_dom"/>
</dbReference>
<dbReference type="Pfam" id="PF07905">
    <property type="entry name" value="PucR"/>
    <property type="match status" value="1"/>
</dbReference>
<feature type="domain" description="PucR C-terminal helix-turn-helix" evidence="2">
    <location>
        <begin position="452"/>
        <end position="509"/>
    </location>
</feature>
<proteinExistence type="predicted"/>
<gene>
    <name evidence="3" type="ORF">nbrc107696_43290</name>
</gene>
<reference evidence="4" key="1">
    <citation type="submission" date="2019-06" db="EMBL/GenBank/DDBJ databases">
        <title>Gordonia isolated from sludge of a wastewater treatment plant.</title>
        <authorList>
            <person name="Tamura T."/>
            <person name="Aoyama K."/>
            <person name="Kang Y."/>
            <person name="Saito S."/>
            <person name="Akiyama N."/>
            <person name="Yazawa K."/>
            <person name="Gonoi T."/>
            <person name="Mikami Y."/>
        </authorList>
    </citation>
    <scope>NUCLEOTIDE SEQUENCE [LARGE SCALE GENOMIC DNA]</scope>
    <source>
        <strain evidence="4">NBRC 107696</strain>
    </source>
</reference>